<dbReference type="Proteomes" id="UP000002574">
    <property type="component" value="Chromosome"/>
</dbReference>
<dbReference type="MEROPS" id="A24.019"/>
<keyword evidence="9" id="KW-0808">Transferase</keyword>
<evidence type="ECO:0000256" key="4">
    <source>
        <dbReference type="ARBA" id="ARBA00022519"/>
    </source>
</evidence>
<keyword evidence="5 9" id="KW-0812">Transmembrane</keyword>
<evidence type="ECO:0000256" key="2">
    <source>
        <dbReference type="ARBA" id="ARBA00005801"/>
    </source>
</evidence>
<feature type="transmembrane region" description="Helical" evidence="10">
    <location>
        <begin position="222"/>
        <end position="240"/>
    </location>
</feature>
<comment type="similarity">
    <text evidence="2 8">Belongs to the peptidase A24 family.</text>
</comment>
<evidence type="ECO:0000256" key="8">
    <source>
        <dbReference type="RuleBase" id="RU003793"/>
    </source>
</evidence>
<dbReference type="Pfam" id="PF06750">
    <property type="entry name" value="A24_N_bact"/>
    <property type="match status" value="1"/>
</dbReference>
<keyword evidence="9" id="KW-0378">Hydrolase</keyword>
<gene>
    <name evidence="13" type="primary">pilD</name>
    <name evidence="13" type="ordered locus">HTH_0821</name>
</gene>
<dbReference type="STRING" id="608538.HTH_0821"/>
<proteinExistence type="inferred from homology"/>
<evidence type="ECO:0000256" key="10">
    <source>
        <dbReference type="SAM" id="Phobius"/>
    </source>
</evidence>
<feature type="transmembrane region" description="Helical" evidence="10">
    <location>
        <begin position="145"/>
        <end position="165"/>
    </location>
</feature>
<evidence type="ECO:0000313" key="13">
    <source>
        <dbReference type="EMBL" id="BAI69281.1"/>
    </source>
</evidence>
<dbReference type="GO" id="GO:0004190">
    <property type="term" value="F:aspartic-type endopeptidase activity"/>
    <property type="evidence" value="ECO:0007669"/>
    <property type="project" value="UniProtKB-EC"/>
</dbReference>
<dbReference type="PANTHER" id="PTHR30487:SF0">
    <property type="entry name" value="PREPILIN LEADER PEPTIDASE_N-METHYLTRANSFERASE-RELATED"/>
    <property type="match status" value="1"/>
</dbReference>
<dbReference type="EC" id="3.4.23.43" evidence="9"/>
<dbReference type="InterPro" id="IPR014032">
    <property type="entry name" value="Peptidase_A24A_bac"/>
</dbReference>
<keyword evidence="4" id="KW-0997">Cell inner membrane</keyword>
<evidence type="ECO:0000256" key="3">
    <source>
        <dbReference type="ARBA" id="ARBA00022475"/>
    </source>
</evidence>
<dbReference type="KEGG" id="hte:Hydth_0821"/>
<dbReference type="Pfam" id="PF01478">
    <property type="entry name" value="Peptidase_A24"/>
    <property type="match status" value="1"/>
</dbReference>
<evidence type="ECO:0000313" key="14">
    <source>
        <dbReference type="Proteomes" id="UP000002574"/>
    </source>
</evidence>
<dbReference type="RefSeq" id="WP_012963462.1">
    <property type="nucleotide sequence ID" value="NC_013799.1"/>
</dbReference>
<keyword evidence="6 10" id="KW-1133">Transmembrane helix</keyword>
<organism evidence="13 14">
    <name type="scientific">Hydrogenobacter thermophilus (strain DSM 6534 / IAM 12695 / TK-6)</name>
    <dbReference type="NCBI Taxonomy" id="608538"/>
    <lineage>
        <taxon>Bacteria</taxon>
        <taxon>Pseudomonadati</taxon>
        <taxon>Aquificota</taxon>
        <taxon>Aquificia</taxon>
        <taxon>Aquificales</taxon>
        <taxon>Aquificaceae</taxon>
        <taxon>Hydrogenobacter</taxon>
    </lineage>
</organism>
<feature type="domain" description="Prepilin peptidase A24 N-terminal" evidence="12">
    <location>
        <begin position="8"/>
        <end position="90"/>
    </location>
</feature>
<dbReference type="KEGG" id="hth:HTH_0821"/>
<sequence length="249" mass="27640">MDYLALFVLGCILGSFYNVLIYRLPRGKSIVKPPSHCPACGSKIRWYDNIPLISYIVLRGRCRSCSASISIRYPLVELSSGLLAILSYAKWGFSFEALVMFVFFSLLLVLSLIDWDTFLLPDSLNLGGLAFGLITSLFRTDFSFLDSLAGALVGAVPFFLIYTFYVKVRKMEGLGFGDVKLMAFIGSVTGIWGVLYAVLLGSIFGLLYALPIIFKNRNLSFAVPYGPFLSLGCFVGTVFHEHLRVIFLP</sequence>
<dbReference type="InterPro" id="IPR010627">
    <property type="entry name" value="Prepilin_pept_A24_N"/>
</dbReference>
<dbReference type="GO" id="GO:0006465">
    <property type="term" value="P:signal peptide processing"/>
    <property type="evidence" value="ECO:0007669"/>
    <property type="project" value="TreeGrafter"/>
</dbReference>
<evidence type="ECO:0000256" key="9">
    <source>
        <dbReference type="RuleBase" id="RU003794"/>
    </source>
</evidence>
<evidence type="ECO:0000259" key="12">
    <source>
        <dbReference type="Pfam" id="PF06750"/>
    </source>
</evidence>
<dbReference type="GO" id="GO:0008168">
    <property type="term" value="F:methyltransferase activity"/>
    <property type="evidence" value="ECO:0007669"/>
    <property type="project" value="UniProtKB-KW"/>
</dbReference>
<dbReference type="EC" id="2.1.1.-" evidence="9"/>
<feature type="transmembrane region" description="Helical" evidence="10">
    <location>
        <begin position="6"/>
        <end position="24"/>
    </location>
</feature>
<dbReference type="GO" id="GO:0032259">
    <property type="term" value="P:methylation"/>
    <property type="evidence" value="ECO:0007669"/>
    <property type="project" value="UniProtKB-KW"/>
</dbReference>
<feature type="transmembrane region" description="Helical" evidence="10">
    <location>
        <begin position="119"/>
        <end position="138"/>
    </location>
</feature>
<reference evidence="13 14" key="1">
    <citation type="journal article" date="2010" name="J. Bacteriol.">
        <title>Complete genome sequence of the thermophilic, obligately chemolithoautotrophic hydrogen-oxidizing bacterium Hydrogenobacter thermophilus TK-6.</title>
        <authorList>
            <person name="Arai H."/>
            <person name="Kanbe H."/>
            <person name="Ishii M."/>
            <person name="Igarashi Y."/>
        </authorList>
    </citation>
    <scope>NUCLEOTIDE SEQUENCE [LARGE SCALE GENOMIC DNA]</scope>
    <source>
        <strain evidence="14">DSM 6534 / IAM 12695 / TK-6 [Tokyo]</strain>
    </source>
</reference>
<keyword evidence="14" id="KW-1185">Reference proteome</keyword>
<keyword evidence="3" id="KW-1003">Cell membrane</keyword>
<feature type="transmembrane region" description="Helical" evidence="10">
    <location>
        <begin position="185"/>
        <end position="210"/>
    </location>
</feature>
<protein>
    <recommendedName>
        <fullName evidence="9">Prepilin leader peptidase/N-methyltransferase</fullName>
        <ecNumber evidence="9">2.1.1.-</ecNumber>
        <ecNumber evidence="9">3.4.23.43</ecNumber>
    </recommendedName>
</protein>
<keyword evidence="9" id="KW-0511">Multifunctional enzyme</keyword>
<evidence type="ECO:0000256" key="1">
    <source>
        <dbReference type="ARBA" id="ARBA00004429"/>
    </source>
</evidence>
<keyword evidence="7 10" id="KW-0472">Membrane</keyword>
<keyword evidence="9" id="KW-0489">Methyltransferase</keyword>
<evidence type="ECO:0000256" key="7">
    <source>
        <dbReference type="ARBA" id="ARBA00023136"/>
    </source>
</evidence>
<evidence type="ECO:0000256" key="6">
    <source>
        <dbReference type="ARBA" id="ARBA00022989"/>
    </source>
</evidence>
<comment type="catalytic activity">
    <reaction evidence="9">
        <text>Typically cleaves a -Gly-|-Phe- bond to release an N-terminal, basic peptide of 5-8 residues from type IV prepilin, and then N-methylates the new N-terminal amino group, the methyl donor being S-adenosyl-L-methionine.</text>
        <dbReference type="EC" id="3.4.23.43"/>
    </reaction>
</comment>
<evidence type="ECO:0000259" key="11">
    <source>
        <dbReference type="Pfam" id="PF01478"/>
    </source>
</evidence>
<keyword evidence="9" id="KW-0645">Protease</keyword>
<feature type="domain" description="Prepilin type IV endopeptidase peptidase" evidence="11">
    <location>
        <begin position="101"/>
        <end position="210"/>
    </location>
</feature>
<dbReference type="OrthoDB" id="9789291at2"/>
<comment type="function">
    <text evidence="9">Plays an essential role in type IV pili and type II pseudopili formation by proteolytically removing the leader sequence from substrate proteins and subsequently monomethylating the alpha-amino group of the newly exposed N-terminal phenylalanine.</text>
</comment>
<feature type="transmembrane region" description="Helical" evidence="10">
    <location>
        <begin position="93"/>
        <end position="113"/>
    </location>
</feature>
<dbReference type="AlphaFoldDB" id="D3DHH9"/>
<dbReference type="InterPro" id="IPR000045">
    <property type="entry name" value="Prepilin_IV_endopep_pep"/>
</dbReference>
<accession>D3DHH9</accession>
<dbReference type="eggNOG" id="COG1989">
    <property type="taxonomic scope" value="Bacteria"/>
</dbReference>
<name>D3DHH9_HYDTT</name>
<dbReference type="GO" id="GO:0005886">
    <property type="term" value="C:plasma membrane"/>
    <property type="evidence" value="ECO:0007669"/>
    <property type="project" value="UniProtKB-SubCell"/>
</dbReference>
<dbReference type="Gene3D" id="1.20.120.1220">
    <property type="match status" value="1"/>
</dbReference>
<dbReference type="InterPro" id="IPR050882">
    <property type="entry name" value="Prepilin_peptidase/N-MTase"/>
</dbReference>
<dbReference type="PRINTS" id="PR00864">
    <property type="entry name" value="PREPILNPTASE"/>
</dbReference>
<dbReference type="EMBL" id="AP011112">
    <property type="protein sequence ID" value="BAI69281.1"/>
    <property type="molecule type" value="Genomic_DNA"/>
</dbReference>
<dbReference type="PANTHER" id="PTHR30487">
    <property type="entry name" value="TYPE 4 PREPILIN-LIKE PROTEINS LEADER PEPTIDE-PROCESSING ENZYME"/>
    <property type="match status" value="1"/>
</dbReference>
<dbReference type="PATRIC" id="fig|608538.5.peg.834"/>
<comment type="subcellular location">
    <subcellularLocation>
        <location evidence="1">Cell inner membrane</location>
        <topology evidence="1">Multi-pass membrane protein</topology>
    </subcellularLocation>
    <subcellularLocation>
        <location evidence="9">Cell membrane</location>
        <topology evidence="9">Multi-pass membrane protein</topology>
    </subcellularLocation>
</comment>
<evidence type="ECO:0000256" key="5">
    <source>
        <dbReference type="ARBA" id="ARBA00022692"/>
    </source>
</evidence>